<evidence type="ECO:0000313" key="4">
    <source>
        <dbReference type="EMBL" id="KAA1057207.1"/>
    </source>
</evidence>
<dbReference type="InterPro" id="IPR009061">
    <property type="entry name" value="DNA-bd_dom_put_sf"/>
</dbReference>
<name>A0A5B0KWU7_9PROT</name>
<keyword evidence="2" id="KW-0233">DNA recombination</keyword>
<feature type="domain" description="Excisionase-like" evidence="3">
    <location>
        <begin position="5"/>
        <end position="61"/>
    </location>
</feature>
<evidence type="ECO:0000313" key="5">
    <source>
        <dbReference type="Proteomes" id="UP000325333"/>
    </source>
</evidence>
<dbReference type="EMBL" id="VEWN01000002">
    <property type="protein sequence ID" value="KAA1057207.1"/>
    <property type="molecule type" value="Genomic_DNA"/>
</dbReference>
<dbReference type="Proteomes" id="UP000325333">
    <property type="component" value="Unassembled WGS sequence"/>
</dbReference>
<accession>A0A5B0KWU7</accession>
<dbReference type="AlphaFoldDB" id="A0A5B0KWU7"/>
<dbReference type="Gene3D" id="1.10.1660.20">
    <property type="match status" value="1"/>
</dbReference>
<gene>
    <name evidence="4" type="ORF">FH063_001375</name>
</gene>
<dbReference type="InterPro" id="IPR012884">
    <property type="entry name" value="Excisionase-like"/>
</dbReference>
<evidence type="ECO:0000256" key="2">
    <source>
        <dbReference type="ARBA" id="ARBA00023172"/>
    </source>
</evidence>
<dbReference type="GO" id="GO:0003677">
    <property type="term" value="F:DNA binding"/>
    <property type="evidence" value="ECO:0007669"/>
    <property type="project" value="UniProtKB-KW"/>
</dbReference>
<sequence>MDKLMTLEEWAKTVYGDHPPAVGTLRRWARDALIYPAPQKHGRSYFVLESARYTDPTMPIPKQAQPANTSTRLRLADRIRRG</sequence>
<dbReference type="InterPro" id="IPR038137">
    <property type="entry name" value="Excisionase-like_sf"/>
</dbReference>
<dbReference type="SUPFAM" id="SSF46955">
    <property type="entry name" value="Putative DNA-binding domain"/>
    <property type="match status" value="1"/>
</dbReference>
<evidence type="ECO:0000259" key="3">
    <source>
        <dbReference type="Pfam" id="PF07825"/>
    </source>
</evidence>
<comment type="caution">
    <text evidence="4">The sequence shown here is derived from an EMBL/GenBank/DDBJ whole genome shotgun (WGS) entry which is preliminary data.</text>
</comment>
<dbReference type="Pfam" id="PF07825">
    <property type="entry name" value="Exc"/>
    <property type="match status" value="1"/>
</dbReference>
<keyword evidence="1" id="KW-0238">DNA-binding</keyword>
<organism evidence="4 5">
    <name type="scientific">Azospirillum argentinense</name>
    <dbReference type="NCBI Taxonomy" id="2970906"/>
    <lineage>
        <taxon>Bacteria</taxon>
        <taxon>Pseudomonadati</taxon>
        <taxon>Pseudomonadota</taxon>
        <taxon>Alphaproteobacteria</taxon>
        <taxon>Rhodospirillales</taxon>
        <taxon>Azospirillaceae</taxon>
        <taxon>Azospirillum</taxon>
    </lineage>
</organism>
<protein>
    <recommendedName>
        <fullName evidence="3">Excisionase-like domain-containing protein</fullName>
    </recommendedName>
</protein>
<proteinExistence type="predicted"/>
<dbReference type="GO" id="GO:0006310">
    <property type="term" value="P:DNA recombination"/>
    <property type="evidence" value="ECO:0007669"/>
    <property type="project" value="UniProtKB-KW"/>
</dbReference>
<reference evidence="4 5" key="1">
    <citation type="submission" date="2019-07" db="EMBL/GenBank/DDBJ databases">
        <title>Genome sequencing of the stress-tolerant strain Azospirillum brasilense Az19.</title>
        <authorList>
            <person name="Maroniche G.A."/>
            <person name="Garcia J.E."/>
            <person name="Pagnussat L."/>
            <person name="Amenta M."/>
            <person name="Creus C.M."/>
        </authorList>
    </citation>
    <scope>NUCLEOTIDE SEQUENCE [LARGE SCALE GENOMIC DNA]</scope>
    <source>
        <strain evidence="4 5">Az19</strain>
    </source>
</reference>
<evidence type="ECO:0000256" key="1">
    <source>
        <dbReference type="ARBA" id="ARBA00023125"/>
    </source>
</evidence>